<dbReference type="EMBL" id="JBHXIJ010000127">
    <property type="protein sequence ID" value="MFD5100901.1"/>
    <property type="molecule type" value="Genomic_DNA"/>
</dbReference>
<evidence type="ECO:0000256" key="4">
    <source>
        <dbReference type="ARBA" id="ARBA00023163"/>
    </source>
</evidence>
<dbReference type="InterPro" id="IPR039538">
    <property type="entry name" value="BetI_C"/>
</dbReference>
<evidence type="ECO:0000256" key="5">
    <source>
        <dbReference type="PROSITE-ProRule" id="PRU00335"/>
    </source>
</evidence>
<dbReference type="SUPFAM" id="SSF46689">
    <property type="entry name" value="Homeodomain-like"/>
    <property type="match status" value="1"/>
</dbReference>
<feature type="domain" description="HTH tetR-type" evidence="6">
    <location>
        <begin position="2"/>
        <end position="62"/>
    </location>
</feature>
<dbReference type="Pfam" id="PF00440">
    <property type="entry name" value="TetR_N"/>
    <property type="match status" value="1"/>
</dbReference>
<keyword evidence="3 5" id="KW-0238">DNA-binding</keyword>
<name>A0ABW6FQ63_9ACTN</name>
<accession>A0ABW6FQ63</accession>
<evidence type="ECO:0000256" key="2">
    <source>
        <dbReference type="ARBA" id="ARBA00023015"/>
    </source>
</evidence>
<evidence type="ECO:0000313" key="8">
    <source>
        <dbReference type="Proteomes" id="UP001598448"/>
    </source>
</evidence>
<reference evidence="7 8" key="1">
    <citation type="submission" date="2024-09" db="EMBL/GenBank/DDBJ databases">
        <title>The Natural Products Discovery Center: Release of the First 8490 Sequenced Strains for Exploring Actinobacteria Biosynthetic Diversity.</title>
        <authorList>
            <person name="Kalkreuter E."/>
            <person name="Kautsar S.A."/>
            <person name="Yang D."/>
            <person name="Bader C.D."/>
            <person name="Teijaro C.N."/>
            <person name="Fluegel L."/>
            <person name="Davis C.M."/>
            <person name="Simpson J.R."/>
            <person name="Lauterbach L."/>
            <person name="Steele A.D."/>
            <person name="Gui C."/>
            <person name="Meng S."/>
            <person name="Li G."/>
            <person name="Viehrig K."/>
            <person name="Ye F."/>
            <person name="Su P."/>
            <person name="Kiefer A.F."/>
            <person name="Nichols A."/>
            <person name="Cepeda A.J."/>
            <person name="Yan W."/>
            <person name="Fan B."/>
            <person name="Jiang Y."/>
            <person name="Adhikari A."/>
            <person name="Zheng C.-J."/>
            <person name="Schuster L."/>
            <person name="Cowan T.M."/>
            <person name="Smanski M.J."/>
            <person name="Chevrette M.G."/>
            <person name="De Carvalho L.P.S."/>
            <person name="Shen B."/>
        </authorList>
    </citation>
    <scope>NUCLEOTIDE SEQUENCE [LARGE SCALE GENOMIC DNA]</scope>
    <source>
        <strain evidence="7 8">NPDC058348</strain>
    </source>
</reference>
<feature type="DNA-binding region" description="H-T-H motif" evidence="5">
    <location>
        <begin position="25"/>
        <end position="44"/>
    </location>
</feature>
<protein>
    <submittedName>
        <fullName evidence="7">TetR/AcrR family transcriptional regulator</fullName>
    </submittedName>
</protein>
<comment type="caution">
    <text evidence="7">The sequence shown here is derived from an EMBL/GenBank/DDBJ whole genome shotgun (WGS) entry which is preliminary data.</text>
</comment>
<dbReference type="InterPro" id="IPR001647">
    <property type="entry name" value="HTH_TetR"/>
</dbReference>
<dbReference type="PROSITE" id="PS50977">
    <property type="entry name" value="HTH_TETR_2"/>
    <property type="match status" value="1"/>
</dbReference>
<dbReference type="PANTHER" id="PTHR30055">
    <property type="entry name" value="HTH-TYPE TRANSCRIPTIONAL REGULATOR RUTR"/>
    <property type="match status" value="1"/>
</dbReference>
<keyword evidence="4" id="KW-0804">Transcription</keyword>
<dbReference type="InterPro" id="IPR050109">
    <property type="entry name" value="HTH-type_TetR-like_transc_reg"/>
</dbReference>
<dbReference type="PRINTS" id="PR00455">
    <property type="entry name" value="HTHTETR"/>
</dbReference>
<dbReference type="InterPro" id="IPR036271">
    <property type="entry name" value="Tet_transcr_reg_TetR-rel_C_sf"/>
</dbReference>
<dbReference type="SUPFAM" id="SSF48498">
    <property type="entry name" value="Tetracyclin repressor-like, C-terminal domain"/>
    <property type="match status" value="1"/>
</dbReference>
<keyword evidence="8" id="KW-1185">Reference proteome</keyword>
<evidence type="ECO:0000259" key="6">
    <source>
        <dbReference type="PROSITE" id="PS50977"/>
    </source>
</evidence>
<dbReference type="Pfam" id="PF13977">
    <property type="entry name" value="TetR_C_6"/>
    <property type="match status" value="1"/>
</dbReference>
<keyword evidence="2" id="KW-0805">Transcription regulation</keyword>
<proteinExistence type="predicted"/>
<gene>
    <name evidence="7" type="ORF">ACFWJN_18340</name>
</gene>
<dbReference type="Proteomes" id="UP001598448">
    <property type="component" value="Unassembled WGS sequence"/>
</dbReference>
<evidence type="ECO:0000256" key="3">
    <source>
        <dbReference type="ARBA" id="ARBA00023125"/>
    </source>
</evidence>
<sequence length="201" mass="21872">MPDRRTLILQAATRVIARRGVRGLRVEELAAEAEVSTALVYYHFGDRAGLMRRTLEFISGRAERYTEPSASVDHGPRAALEHMLLLELQEVPAVVENSIAWGELRATAVFESELREQIRDSTYEWNAYAAELIGRAQEAGAVDHEVSAADAAERLTTLVEGLSERWLSGSLSLERARALLRGALAAELGPPGRPDPAAAGG</sequence>
<evidence type="ECO:0000256" key="1">
    <source>
        <dbReference type="ARBA" id="ARBA00022491"/>
    </source>
</evidence>
<keyword evidence="1" id="KW-0678">Repressor</keyword>
<dbReference type="Gene3D" id="1.10.357.10">
    <property type="entry name" value="Tetracycline Repressor, domain 2"/>
    <property type="match status" value="1"/>
</dbReference>
<dbReference type="InterPro" id="IPR009057">
    <property type="entry name" value="Homeodomain-like_sf"/>
</dbReference>
<dbReference type="PANTHER" id="PTHR30055:SF234">
    <property type="entry name" value="HTH-TYPE TRANSCRIPTIONAL REGULATOR BETI"/>
    <property type="match status" value="1"/>
</dbReference>
<organism evidence="7 8">
    <name type="scientific">Streptomyces albidochromogenes</name>
    <dbReference type="NCBI Taxonomy" id="329524"/>
    <lineage>
        <taxon>Bacteria</taxon>
        <taxon>Bacillati</taxon>
        <taxon>Actinomycetota</taxon>
        <taxon>Actinomycetes</taxon>
        <taxon>Kitasatosporales</taxon>
        <taxon>Streptomycetaceae</taxon>
        <taxon>Streptomyces</taxon>
    </lineage>
</organism>
<evidence type="ECO:0000313" key="7">
    <source>
        <dbReference type="EMBL" id="MFD5100901.1"/>
    </source>
</evidence>
<dbReference type="RefSeq" id="WP_386715418.1">
    <property type="nucleotide sequence ID" value="NZ_JBHXIJ010000127.1"/>
</dbReference>